<feature type="transmembrane region" description="Helical" evidence="1">
    <location>
        <begin position="848"/>
        <end position="867"/>
    </location>
</feature>
<dbReference type="InterPro" id="IPR027463">
    <property type="entry name" value="AcrB_DN_DC_subdom"/>
</dbReference>
<dbReference type="Pfam" id="PF00873">
    <property type="entry name" value="ACR_tran"/>
    <property type="match status" value="1"/>
</dbReference>
<evidence type="ECO:0000313" key="3">
    <source>
        <dbReference type="Proteomes" id="UP000216024"/>
    </source>
</evidence>
<feature type="transmembrane region" description="Helical" evidence="1">
    <location>
        <begin position="433"/>
        <end position="452"/>
    </location>
</feature>
<dbReference type="Gene3D" id="3.30.70.1320">
    <property type="entry name" value="Multidrug efflux transporter AcrB pore domain like"/>
    <property type="match status" value="1"/>
</dbReference>
<feature type="transmembrane region" description="Helical" evidence="1">
    <location>
        <begin position="874"/>
        <end position="894"/>
    </location>
</feature>
<keyword evidence="1" id="KW-0472">Membrane</keyword>
<dbReference type="EMBL" id="NIBG01000005">
    <property type="protein sequence ID" value="PAB59790.1"/>
    <property type="molecule type" value="Genomic_DNA"/>
</dbReference>
<dbReference type="SUPFAM" id="SSF82714">
    <property type="entry name" value="Multidrug efflux transporter AcrB TolC docking domain, DN and DC subdomains"/>
    <property type="match status" value="2"/>
</dbReference>
<feature type="transmembrane region" description="Helical" evidence="1">
    <location>
        <begin position="14"/>
        <end position="33"/>
    </location>
</feature>
<feature type="transmembrane region" description="Helical" evidence="1">
    <location>
        <begin position="464"/>
        <end position="488"/>
    </location>
</feature>
<reference evidence="2 3" key="1">
    <citation type="submission" date="2017-06" db="EMBL/GenBank/DDBJ databases">
        <title>Draft genome sequence of anaerobic fermentative bacterium Anaeromicrobium sediminis DY2726D isolated from West Pacific Ocean sediments.</title>
        <authorList>
            <person name="Zeng X."/>
        </authorList>
    </citation>
    <scope>NUCLEOTIDE SEQUENCE [LARGE SCALE GENOMIC DNA]</scope>
    <source>
        <strain evidence="2 3">DY2726D</strain>
    </source>
</reference>
<dbReference type="OrthoDB" id="9757876at2"/>
<comment type="caution">
    <text evidence="2">The sequence shown here is derived from an EMBL/GenBank/DDBJ whole genome shotgun (WGS) entry which is preliminary data.</text>
</comment>
<feature type="transmembrane region" description="Helical" evidence="1">
    <location>
        <begin position="518"/>
        <end position="536"/>
    </location>
</feature>
<feature type="transmembrane region" description="Helical" evidence="1">
    <location>
        <begin position="945"/>
        <end position="965"/>
    </location>
</feature>
<dbReference type="PANTHER" id="PTHR32063">
    <property type="match status" value="1"/>
</dbReference>
<evidence type="ECO:0000313" key="2">
    <source>
        <dbReference type="EMBL" id="PAB59790.1"/>
    </source>
</evidence>
<dbReference type="Gene3D" id="1.20.1640.10">
    <property type="entry name" value="Multidrug efflux transporter AcrB transmembrane domain"/>
    <property type="match status" value="2"/>
</dbReference>
<feature type="transmembrane region" description="Helical" evidence="1">
    <location>
        <begin position="390"/>
        <end position="412"/>
    </location>
</feature>
<dbReference type="Proteomes" id="UP000216024">
    <property type="component" value="Unassembled WGS sequence"/>
</dbReference>
<dbReference type="GO" id="GO:0042910">
    <property type="term" value="F:xenobiotic transmembrane transporter activity"/>
    <property type="evidence" value="ECO:0007669"/>
    <property type="project" value="TreeGrafter"/>
</dbReference>
<dbReference type="RefSeq" id="WP_095132558.1">
    <property type="nucleotide sequence ID" value="NZ_NIBG01000005.1"/>
</dbReference>
<evidence type="ECO:0000256" key="1">
    <source>
        <dbReference type="SAM" id="Phobius"/>
    </source>
</evidence>
<dbReference type="InterPro" id="IPR001036">
    <property type="entry name" value="Acrflvin-R"/>
</dbReference>
<organism evidence="2 3">
    <name type="scientific">Anaeromicrobium sediminis</name>
    <dbReference type="NCBI Taxonomy" id="1478221"/>
    <lineage>
        <taxon>Bacteria</taxon>
        <taxon>Bacillati</taxon>
        <taxon>Bacillota</taxon>
        <taxon>Clostridia</taxon>
        <taxon>Peptostreptococcales</taxon>
        <taxon>Thermotaleaceae</taxon>
        <taxon>Anaeromicrobium</taxon>
    </lineage>
</organism>
<dbReference type="Gene3D" id="3.30.2090.10">
    <property type="entry name" value="Multidrug efflux transporter AcrB TolC docking domain, DN and DC subdomains"/>
    <property type="match status" value="2"/>
</dbReference>
<dbReference type="GO" id="GO:0005886">
    <property type="term" value="C:plasma membrane"/>
    <property type="evidence" value="ECO:0007669"/>
    <property type="project" value="TreeGrafter"/>
</dbReference>
<gene>
    <name evidence="2" type="ORF">CCE28_07485</name>
</gene>
<dbReference type="PRINTS" id="PR00702">
    <property type="entry name" value="ACRIFLAVINRP"/>
</dbReference>
<evidence type="ECO:0008006" key="4">
    <source>
        <dbReference type="Google" id="ProtNLM"/>
    </source>
</evidence>
<dbReference type="PANTHER" id="PTHR32063:SF18">
    <property type="entry name" value="CATION EFFLUX SYSTEM PROTEIN"/>
    <property type="match status" value="1"/>
</dbReference>
<keyword evidence="1" id="KW-0812">Transmembrane</keyword>
<feature type="transmembrane region" description="Helical" evidence="1">
    <location>
        <begin position="358"/>
        <end position="378"/>
    </location>
</feature>
<dbReference type="SUPFAM" id="SSF82866">
    <property type="entry name" value="Multidrug efflux transporter AcrB transmembrane domain"/>
    <property type="match status" value="2"/>
</dbReference>
<accession>A0A267MM05</accession>
<dbReference type="AlphaFoldDB" id="A0A267MM05"/>
<keyword evidence="1" id="KW-1133">Transmembrane helix</keyword>
<keyword evidence="3" id="KW-1185">Reference proteome</keyword>
<dbReference type="Gene3D" id="3.30.70.1440">
    <property type="entry name" value="Multidrug efflux transporter AcrB pore domain"/>
    <property type="match status" value="1"/>
</dbReference>
<sequence length="1008" mass="112594">MRKIIEKAINKRKITLFFAIFFSITGIISYYFVPKQENPDVSLPAAIITTIYPGATAEDMNKLVAKKIEDEIIDIDGLNHIETTCKKGVSNILVMLEMDTDTDKAWDDLKDKLKAVENQLPEGCFIPQLNTDIAETTGIIISLSGEKYSYEQLNSYAEDFRDELLTIDGMSRIDIIGEVEKEVKVQVNMDRLNQYDLSLEDVYKIISAENIQLPSGEIQYEDGKMEIIIPQTYDSIRDIEETILMGTRDGGMVRLKDIAKIYMDLEDGSKKFKQDGKNAILIAGYFKEKENIVLIGKDVRVKLDEIKEVFSKDLIINEVMFQPEDVNKSITDFGMNLIQGMAFVIIVVFFITGFKNALVVSAGIPLSVLFTFNIMNILGVDIHFMSTAGLIISLGMLVDNGIVVADTIQVNLDEGMDKKKAIIEGALKSSSPILSSTLTTIGAFLPLLFLPGAPGKVIGDIPKIVIATLLNSYLIAMIMTPVMAYIFLEPSDEKKRTIPFKGFFEKLLNMALNNKKKAIVIVLLMFAFSMNMKNVIGTKFFPYADKNILYINVDNEVAGDMDKTENLIMDIEKILKNTPEVTSTTAAIGDGMPKFYMSMFPSVPSKDFGQIMLRFDLNKGDRFENKEELTDYLQKELDSKIISGKATVKMLEYGKPIGNPIRIRVIGTNYDSIYEDVMKIENILESIEGSVNVKNDGEKRSIAYALDIDHNLSKKYAISNYDIGRQINIALKGNKATLFRKSGNEYDVVVDTDIASLKGLGNMKIKSSMTGNKVLLKEFSKTNIKSQINTLKNYNGELSITVTSDNKFGYSPIDIENILEEKMDREVFINRVVFDGEREEIDDVFGDMQILFMLAVLLIYSILLVQFNSFKSPFIIMVSIPLSTIGIFNGLFLMGEPLGLMVMLGIISLSGVVVNNGILLIEYIEEGRKVGLTLDEACKSAVDKRYRPIISTTATTIIGLVPLYLSKNPLFTGMSIALMSGLLISTFLTMIVVPTVYSLVNKEKSFNN</sequence>
<feature type="transmembrane region" description="Helical" evidence="1">
    <location>
        <begin position="977"/>
        <end position="1000"/>
    </location>
</feature>
<dbReference type="SUPFAM" id="SSF82693">
    <property type="entry name" value="Multidrug efflux transporter AcrB pore domain, PN1, PN2, PC1 and PC2 subdomains"/>
    <property type="match status" value="2"/>
</dbReference>
<proteinExistence type="predicted"/>
<feature type="transmembrane region" description="Helical" evidence="1">
    <location>
        <begin position="333"/>
        <end position="351"/>
    </location>
</feature>
<name>A0A267MM05_9FIRM</name>
<dbReference type="Gene3D" id="3.30.70.1430">
    <property type="entry name" value="Multidrug efflux transporter AcrB pore domain"/>
    <property type="match status" value="2"/>
</dbReference>
<feature type="transmembrane region" description="Helical" evidence="1">
    <location>
        <begin position="900"/>
        <end position="924"/>
    </location>
</feature>
<protein>
    <recommendedName>
        <fullName evidence="4">Transporter</fullName>
    </recommendedName>
</protein>